<accession>A0A074W4H4</accession>
<sequence length="129" mass="14362">MDSYLGGPTSNVLGITDLVLQPAFMIGTLFMSYTLLRLFAAVFVFVPVYVLVKSVLVLPNVIGQCRLLMTASGRSLLQNDADSQREREEGTAQQRLAGTFRFTQYQLITVPKAEVIKTANWYPQVEALE</sequence>
<evidence type="ECO:0000256" key="1">
    <source>
        <dbReference type="SAM" id="Phobius"/>
    </source>
</evidence>
<dbReference type="EMBL" id="KL584917">
    <property type="protein sequence ID" value="KEQ57486.1"/>
    <property type="molecule type" value="Genomic_DNA"/>
</dbReference>
<dbReference type="GeneID" id="63918941"/>
<organism evidence="2 3">
    <name type="scientific">Aureobasidium melanogenum (strain CBS 110374)</name>
    <name type="common">Aureobasidium pullulans var. melanogenum</name>
    <dbReference type="NCBI Taxonomy" id="1043003"/>
    <lineage>
        <taxon>Eukaryota</taxon>
        <taxon>Fungi</taxon>
        <taxon>Dikarya</taxon>
        <taxon>Ascomycota</taxon>
        <taxon>Pezizomycotina</taxon>
        <taxon>Dothideomycetes</taxon>
        <taxon>Dothideomycetidae</taxon>
        <taxon>Dothideales</taxon>
        <taxon>Saccotheciaceae</taxon>
        <taxon>Aureobasidium</taxon>
    </lineage>
</organism>
<evidence type="ECO:0000313" key="2">
    <source>
        <dbReference type="EMBL" id="KEQ57486.1"/>
    </source>
</evidence>
<dbReference type="AlphaFoldDB" id="A0A074W4H4"/>
<keyword evidence="1" id="KW-1133">Transmembrane helix</keyword>
<gene>
    <name evidence="2" type="ORF">M437DRAFT_70767</name>
</gene>
<reference evidence="2 3" key="1">
    <citation type="journal article" date="2014" name="BMC Genomics">
        <title>Genome sequencing of four Aureobasidium pullulans varieties: biotechnological potential, stress tolerance, and description of new species.</title>
        <authorList>
            <person name="Gostin Ar C."/>
            <person name="Ohm R.A."/>
            <person name="Kogej T."/>
            <person name="Sonjak S."/>
            <person name="Turk M."/>
            <person name="Zajc J."/>
            <person name="Zalar P."/>
            <person name="Grube M."/>
            <person name="Sun H."/>
            <person name="Han J."/>
            <person name="Sharma A."/>
            <person name="Chiniquy J."/>
            <person name="Ngan C.Y."/>
            <person name="Lipzen A."/>
            <person name="Barry K."/>
            <person name="Grigoriev I.V."/>
            <person name="Gunde-Cimerman N."/>
        </authorList>
    </citation>
    <scope>NUCLEOTIDE SEQUENCE [LARGE SCALE GENOMIC DNA]</scope>
    <source>
        <strain evidence="2 3">CBS 110374</strain>
    </source>
</reference>
<dbReference type="RefSeq" id="XP_040874510.1">
    <property type="nucleotide sequence ID" value="XM_041025568.1"/>
</dbReference>
<dbReference type="Proteomes" id="UP000030672">
    <property type="component" value="Unassembled WGS sequence"/>
</dbReference>
<feature type="non-terminal residue" evidence="2">
    <location>
        <position position="129"/>
    </location>
</feature>
<protein>
    <submittedName>
        <fullName evidence="2">Uncharacterized protein</fullName>
    </submittedName>
</protein>
<evidence type="ECO:0000313" key="3">
    <source>
        <dbReference type="Proteomes" id="UP000030672"/>
    </source>
</evidence>
<keyword evidence="3" id="KW-1185">Reference proteome</keyword>
<proteinExistence type="predicted"/>
<dbReference type="HOGENOM" id="CLU_1953876_0_0_1"/>
<feature type="transmembrane region" description="Helical" evidence="1">
    <location>
        <begin position="38"/>
        <end position="58"/>
    </location>
</feature>
<keyword evidence="1" id="KW-0472">Membrane</keyword>
<keyword evidence="1" id="KW-0812">Transmembrane</keyword>
<feature type="transmembrane region" description="Helical" evidence="1">
    <location>
        <begin position="12"/>
        <end position="31"/>
    </location>
</feature>
<name>A0A074W4H4_AURM1</name>